<feature type="transmembrane region" description="Helical" evidence="1">
    <location>
        <begin position="7"/>
        <end position="25"/>
    </location>
</feature>
<dbReference type="Proteomes" id="UP001281656">
    <property type="component" value="Unassembled WGS sequence"/>
</dbReference>
<accession>A0ABU4JW19</accession>
<comment type="caution">
    <text evidence="2">The sequence shown here is derived from an EMBL/GenBank/DDBJ whole genome shotgun (WGS) entry which is preliminary data.</text>
</comment>
<sequence length="61" mass="6585">MKDISSILINILVMGFIVYGFVTLGSKISTFGIIINSVAATAVIFSTYTNIKNIKNKKSGK</sequence>
<organism evidence="2 3">
    <name type="scientific">Clostridium tanneri</name>
    <dbReference type="NCBI Taxonomy" id="3037988"/>
    <lineage>
        <taxon>Bacteria</taxon>
        <taxon>Bacillati</taxon>
        <taxon>Bacillota</taxon>
        <taxon>Clostridia</taxon>
        <taxon>Eubacteriales</taxon>
        <taxon>Clostridiaceae</taxon>
        <taxon>Clostridium</taxon>
    </lineage>
</organism>
<evidence type="ECO:0000313" key="2">
    <source>
        <dbReference type="EMBL" id="MDW8802338.1"/>
    </source>
</evidence>
<gene>
    <name evidence="2" type="ORF">P8V03_14380</name>
</gene>
<proteinExistence type="predicted"/>
<dbReference type="RefSeq" id="WP_318798696.1">
    <property type="nucleotide sequence ID" value="NZ_JARUJP010000018.1"/>
</dbReference>
<protein>
    <submittedName>
        <fullName evidence="2">Uncharacterized protein</fullName>
    </submittedName>
</protein>
<keyword evidence="1" id="KW-0472">Membrane</keyword>
<keyword evidence="3" id="KW-1185">Reference proteome</keyword>
<feature type="transmembrane region" description="Helical" evidence="1">
    <location>
        <begin position="31"/>
        <end position="51"/>
    </location>
</feature>
<name>A0ABU4JW19_9CLOT</name>
<keyword evidence="1" id="KW-1133">Transmembrane helix</keyword>
<keyword evidence="1" id="KW-0812">Transmembrane</keyword>
<dbReference type="EMBL" id="JARUJP010000018">
    <property type="protein sequence ID" value="MDW8802338.1"/>
    <property type="molecule type" value="Genomic_DNA"/>
</dbReference>
<evidence type="ECO:0000313" key="3">
    <source>
        <dbReference type="Proteomes" id="UP001281656"/>
    </source>
</evidence>
<reference evidence="2 3" key="1">
    <citation type="submission" date="2023-04" db="EMBL/GenBank/DDBJ databases">
        <title>Clostridium tannerae sp. nov., isolated from the fecal material of an alpaca.</title>
        <authorList>
            <person name="Miller S."/>
            <person name="Hendry M."/>
            <person name="King J."/>
            <person name="Sankaranarayanan K."/>
            <person name="Lawson P.A."/>
        </authorList>
    </citation>
    <scope>NUCLEOTIDE SEQUENCE [LARGE SCALE GENOMIC DNA]</scope>
    <source>
        <strain evidence="2 3">A1-XYC3</strain>
    </source>
</reference>
<evidence type="ECO:0000256" key="1">
    <source>
        <dbReference type="SAM" id="Phobius"/>
    </source>
</evidence>